<keyword evidence="4 6" id="KW-1133">Transmembrane helix</keyword>
<evidence type="ECO:0000256" key="2">
    <source>
        <dbReference type="ARBA" id="ARBA00022448"/>
    </source>
</evidence>
<reference evidence="9" key="1">
    <citation type="submission" date="2016-10" db="EMBL/GenBank/DDBJ databases">
        <authorList>
            <person name="Varghese N."/>
            <person name="Submissions S."/>
        </authorList>
    </citation>
    <scope>NUCLEOTIDE SEQUENCE [LARGE SCALE GENOMIC DNA]</scope>
    <source>
        <strain evidence="9">CGMCC 1.10683</strain>
    </source>
</reference>
<keyword evidence="2" id="KW-0813">Transport</keyword>
<dbReference type="PANTHER" id="PTHR23505">
    <property type="entry name" value="SPINSTER"/>
    <property type="match status" value="1"/>
</dbReference>
<dbReference type="InterPro" id="IPR036259">
    <property type="entry name" value="MFS_trans_sf"/>
</dbReference>
<evidence type="ECO:0000313" key="9">
    <source>
        <dbReference type="Proteomes" id="UP000198788"/>
    </source>
</evidence>
<feature type="transmembrane region" description="Helical" evidence="6">
    <location>
        <begin position="144"/>
        <end position="169"/>
    </location>
</feature>
<keyword evidence="3 6" id="KW-0812">Transmembrane</keyword>
<dbReference type="PROSITE" id="PS50850">
    <property type="entry name" value="MFS"/>
    <property type="match status" value="1"/>
</dbReference>
<comment type="subcellular location">
    <subcellularLocation>
        <location evidence="1">Membrane</location>
        <topology evidence="1">Multi-pass membrane protein</topology>
    </subcellularLocation>
</comment>
<feature type="transmembrane region" description="Helical" evidence="6">
    <location>
        <begin position="57"/>
        <end position="73"/>
    </location>
</feature>
<evidence type="ECO:0000256" key="3">
    <source>
        <dbReference type="ARBA" id="ARBA00022692"/>
    </source>
</evidence>
<evidence type="ECO:0000256" key="5">
    <source>
        <dbReference type="ARBA" id="ARBA00023136"/>
    </source>
</evidence>
<dbReference type="Pfam" id="PF07690">
    <property type="entry name" value="MFS_1"/>
    <property type="match status" value="1"/>
</dbReference>
<name>A0A1I6QK22_9CAUL</name>
<dbReference type="RefSeq" id="WP_177221833.1">
    <property type="nucleotide sequence ID" value="NZ_FOZV01000003.1"/>
</dbReference>
<accession>A0A1I6QK22</accession>
<dbReference type="Proteomes" id="UP000198788">
    <property type="component" value="Unassembled WGS sequence"/>
</dbReference>
<feature type="transmembrane region" description="Helical" evidence="6">
    <location>
        <begin position="228"/>
        <end position="247"/>
    </location>
</feature>
<dbReference type="EMBL" id="FOZV01000003">
    <property type="protein sequence ID" value="SFS52821.1"/>
    <property type="molecule type" value="Genomic_DNA"/>
</dbReference>
<dbReference type="InterPro" id="IPR020846">
    <property type="entry name" value="MFS_dom"/>
</dbReference>
<evidence type="ECO:0000313" key="8">
    <source>
        <dbReference type="EMBL" id="SFS52821.1"/>
    </source>
</evidence>
<feature type="transmembrane region" description="Helical" evidence="6">
    <location>
        <begin position="357"/>
        <end position="376"/>
    </location>
</feature>
<dbReference type="GO" id="GO:0016020">
    <property type="term" value="C:membrane"/>
    <property type="evidence" value="ECO:0007669"/>
    <property type="project" value="UniProtKB-SubCell"/>
</dbReference>
<feature type="transmembrane region" description="Helical" evidence="6">
    <location>
        <begin position="324"/>
        <end position="345"/>
    </location>
</feature>
<dbReference type="Gene3D" id="1.20.1250.20">
    <property type="entry name" value="MFS general substrate transporter like domains"/>
    <property type="match status" value="1"/>
</dbReference>
<keyword evidence="9" id="KW-1185">Reference proteome</keyword>
<organism evidence="8 9">
    <name type="scientific">Brevundimonas viscosa</name>
    <dbReference type="NCBI Taxonomy" id="871741"/>
    <lineage>
        <taxon>Bacteria</taxon>
        <taxon>Pseudomonadati</taxon>
        <taxon>Pseudomonadota</taxon>
        <taxon>Alphaproteobacteria</taxon>
        <taxon>Caulobacterales</taxon>
        <taxon>Caulobacteraceae</taxon>
        <taxon>Brevundimonas</taxon>
    </lineage>
</organism>
<feature type="transmembrane region" description="Helical" evidence="6">
    <location>
        <begin position="110"/>
        <end position="132"/>
    </location>
</feature>
<feature type="transmembrane region" description="Helical" evidence="6">
    <location>
        <begin position="267"/>
        <end position="288"/>
    </location>
</feature>
<feature type="transmembrane region" description="Helical" evidence="6">
    <location>
        <begin position="300"/>
        <end position="318"/>
    </location>
</feature>
<dbReference type="SUPFAM" id="SSF103473">
    <property type="entry name" value="MFS general substrate transporter"/>
    <property type="match status" value="1"/>
</dbReference>
<gene>
    <name evidence="8" type="ORF">SAMN05192570_1905</name>
</gene>
<evidence type="ECO:0000256" key="1">
    <source>
        <dbReference type="ARBA" id="ARBA00004141"/>
    </source>
</evidence>
<dbReference type="STRING" id="871741.SAMN05192570_1905"/>
<feature type="transmembrane region" description="Helical" evidence="6">
    <location>
        <begin position="396"/>
        <end position="414"/>
    </location>
</feature>
<dbReference type="InterPro" id="IPR011701">
    <property type="entry name" value="MFS"/>
</dbReference>
<dbReference type="PANTHER" id="PTHR23505:SF79">
    <property type="entry name" value="PROTEIN SPINSTER"/>
    <property type="match status" value="1"/>
</dbReference>
<evidence type="ECO:0000259" key="7">
    <source>
        <dbReference type="PROSITE" id="PS50850"/>
    </source>
</evidence>
<proteinExistence type="predicted"/>
<evidence type="ECO:0000256" key="6">
    <source>
        <dbReference type="SAM" id="Phobius"/>
    </source>
</evidence>
<evidence type="ECO:0000256" key="4">
    <source>
        <dbReference type="ARBA" id="ARBA00022989"/>
    </source>
</evidence>
<feature type="transmembrane region" description="Helical" evidence="6">
    <location>
        <begin position="181"/>
        <end position="198"/>
    </location>
</feature>
<keyword evidence="5 6" id="KW-0472">Membrane</keyword>
<feature type="domain" description="Major facilitator superfamily (MFS) profile" evidence="7">
    <location>
        <begin position="18"/>
        <end position="417"/>
    </location>
</feature>
<sequence>MRPAAPRQAADARLPWAAVALLCAVQFAAYVDRALPAVTAPLIRDELGLSDAQIGGLQGPAFVALYVIGLLAAGHWARAANPWRLSLACLTIWTLGAAIFALAPNYGGMVVGRVLLGAGQAVFVPAALMLIAGQAEPGRRARGLSLFTTGSAAGRSGALLLGGAALVWLGAGVAGLEGWRAASLALMAPNLILAALLVRAGTTAPPPYPPERHGGLGAALGVVARRPLAYLSIAAAGGACVFVVQAAGAWAPSLLHRAFDLDPGASALVFGLIVLVFAPLGHLSAGWLMAAARGGGPAPFVAGAAAVAAACAAFLPVADRIEALFLIAGLTAAGGTAAASVLIGVQAMTAAPQRPAMGALFLAVISVAGVAGGPWLTGLLSDLRAASGAGAGLAEAIAAAAGGAGVVALALAVASGRLWRPALSETPA</sequence>
<dbReference type="InterPro" id="IPR044770">
    <property type="entry name" value="MFS_spinster-like"/>
</dbReference>
<protein>
    <submittedName>
        <fullName evidence="8">Predicted arabinose efflux permease, MFS family</fullName>
    </submittedName>
</protein>
<dbReference type="GO" id="GO:0022857">
    <property type="term" value="F:transmembrane transporter activity"/>
    <property type="evidence" value="ECO:0007669"/>
    <property type="project" value="InterPro"/>
</dbReference>
<dbReference type="AlphaFoldDB" id="A0A1I6QK22"/>
<feature type="transmembrane region" description="Helical" evidence="6">
    <location>
        <begin position="85"/>
        <end position="104"/>
    </location>
</feature>